<keyword evidence="7" id="KW-0411">Iron-sulfur</keyword>
<sequence length="442" mass="49632">MSSELLTPLTAHEDLGGMVDDRPGEGFFRVNRAALVDEQVFAEEQKTIFNRCWLYVGHVSEVTSPGDFRSRTVAGRPLVLWRGSDGEVRVFLNACRHRGAQLCRVPEGNARGMSCFYHAWTYSNDGKLTGLPDADGYGPDFDRSQFNLNSPPLVEVYRGFVFCCFDPDAISLPEYLGGARDYLDLVADQSPEMEVVDGLHEYSMEANWKLFVENSLDGYHLIPLHRTYFDYLKTTEDSYLDPRKPTEALDLGNGHAVITVEGPWARPVARWTPAMGEENRGYIEAQRVELEQRFGAERAERIATTDRNLLIFPNLIINDIMGIVVRTINPTAAGRTVVSQWTLATKGEPESVRSRRLDSYVTFQGPGGLATPDDMEACESCQEGFATAAESPWSDISRGIHKEAAGGPFAASDEIQQRAFWRHWRDMIDTRDRQIAEVSDRC</sequence>
<dbReference type="GO" id="GO:0016705">
    <property type="term" value="F:oxidoreductase activity, acting on paired donors, with incorporation or reduction of molecular oxygen"/>
    <property type="evidence" value="ECO:0007669"/>
    <property type="project" value="UniProtKB-ARBA"/>
</dbReference>
<keyword evidence="2" id="KW-0001">2Fe-2S</keyword>
<keyword evidence="5" id="KW-0560">Oxidoreductase</keyword>
<dbReference type="PANTHER" id="PTHR43756">
    <property type="entry name" value="CHOLINE MONOOXYGENASE, CHLOROPLASTIC"/>
    <property type="match status" value="1"/>
</dbReference>
<organism evidence="10 11">
    <name type="scientific">Rhodococcus oxybenzonivorans</name>
    <dbReference type="NCBI Taxonomy" id="1990687"/>
    <lineage>
        <taxon>Bacteria</taxon>
        <taxon>Bacillati</taxon>
        <taxon>Actinomycetota</taxon>
        <taxon>Actinomycetes</taxon>
        <taxon>Mycobacteriales</taxon>
        <taxon>Nocardiaceae</taxon>
        <taxon>Rhodococcus</taxon>
    </lineage>
</organism>
<dbReference type="GO" id="GO:0051213">
    <property type="term" value="F:dioxygenase activity"/>
    <property type="evidence" value="ECO:0007669"/>
    <property type="project" value="UniProtKB-KW"/>
</dbReference>
<name>A0AAE4UYR9_9NOCA</name>
<dbReference type="SUPFAM" id="SSF55961">
    <property type="entry name" value="Bet v1-like"/>
    <property type="match status" value="1"/>
</dbReference>
<evidence type="ECO:0000256" key="7">
    <source>
        <dbReference type="ARBA" id="ARBA00023014"/>
    </source>
</evidence>
<proteinExistence type="inferred from homology"/>
<evidence type="ECO:0000259" key="9">
    <source>
        <dbReference type="PROSITE" id="PS51296"/>
    </source>
</evidence>
<dbReference type="Proteomes" id="UP001185863">
    <property type="component" value="Unassembled WGS sequence"/>
</dbReference>
<evidence type="ECO:0000256" key="4">
    <source>
        <dbReference type="ARBA" id="ARBA00022964"/>
    </source>
</evidence>
<dbReference type="GO" id="GO:0005506">
    <property type="term" value="F:iron ion binding"/>
    <property type="evidence" value="ECO:0007669"/>
    <property type="project" value="InterPro"/>
</dbReference>
<evidence type="ECO:0000256" key="5">
    <source>
        <dbReference type="ARBA" id="ARBA00023002"/>
    </source>
</evidence>
<dbReference type="InterPro" id="IPR036922">
    <property type="entry name" value="Rieske_2Fe-2S_sf"/>
</dbReference>
<dbReference type="PROSITE" id="PS51296">
    <property type="entry name" value="RIESKE"/>
    <property type="match status" value="1"/>
</dbReference>
<dbReference type="InterPro" id="IPR015879">
    <property type="entry name" value="Ring_hydroxy_dOase_asu_C_dom"/>
</dbReference>
<dbReference type="PROSITE" id="PS00570">
    <property type="entry name" value="RING_HYDROXYL_ALPHA"/>
    <property type="match status" value="1"/>
</dbReference>
<dbReference type="GO" id="GO:0051537">
    <property type="term" value="F:2 iron, 2 sulfur cluster binding"/>
    <property type="evidence" value="ECO:0007669"/>
    <property type="project" value="UniProtKB-KW"/>
</dbReference>
<dbReference type="SUPFAM" id="SSF50022">
    <property type="entry name" value="ISP domain"/>
    <property type="match status" value="1"/>
</dbReference>
<dbReference type="Gene3D" id="3.90.380.10">
    <property type="entry name" value="Naphthalene 1,2-dioxygenase Alpha Subunit, Chain A, domain 1"/>
    <property type="match status" value="1"/>
</dbReference>
<evidence type="ECO:0000256" key="3">
    <source>
        <dbReference type="ARBA" id="ARBA00022723"/>
    </source>
</evidence>
<keyword evidence="6" id="KW-0408">Iron</keyword>
<feature type="domain" description="Rieske" evidence="9">
    <location>
        <begin position="53"/>
        <end position="136"/>
    </location>
</feature>
<dbReference type="PRINTS" id="PR00090">
    <property type="entry name" value="RNGDIOXGNASE"/>
</dbReference>
<evidence type="ECO:0000256" key="8">
    <source>
        <dbReference type="ARBA" id="ARBA00023027"/>
    </source>
</evidence>
<evidence type="ECO:0000313" key="10">
    <source>
        <dbReference type="EMBL" id="MDV7265436.1"/>
    </source>
</evidence>
<dbReference type="RefSeq" id="WP_317744389.1">
    <property type="nucleotide sequence ID" value="NZ_JAWLUP010000025.1"/>
</dbReference>
<dbReference type="InterPro" id="IPR001663">
    <property type="entry name" value="Rng_hydr_dOase-A"/>
</dbReference>
<dbReference type="InterPro" id="IPR017941">
    <property type="entry name" value="Rieske_2Fe-2S"/>
</dbReference>
<reference evidence="10" key="1">
    <citation type="submission" date="2023-10" db="EMBL/GenBank/DDBJ databases">
        <title>Development of a sustainable strategy for remediation of hydrocarbon-contaminated territories based on the waste exchange concept.</title>
        <authorList>
            <person name="Krivoruchko A."/>
        </authorList>
    </citation>
    <scope>NUCLEOTIDE SEQUENCE</scope>
    <source>
        <strain evidence="10">IEGM 68</strain>
    </source>
</reference>
<dbReference type="GO" id="GO:0004497">
    <property type="term" value="F:monooxygenase activity"/>
    <property type="evidence" value="ECO:0007669"/>
    <property type="project" value="UniProtKB-ARBA"/>
</dbReference>
<dbReference type="PANTHER" id="PTHR43756:SF1">
    <property type="entry name" value="3-PHENYLPROPIONATE_CINNAMIC ACID DIOXYGENASE SUBUNIT ALPHA"/>
    <property type="match status" value="1"/>
</dbReference>
<evidence type="ECO:0000256" key="6">
    <source>
        <dbReference type="ARBA" id="ARBA00023004"/>
    </source>
</evidence>
<dbReference type="Pfam" id="PF00848">
    <property type="entry name" value="Ring_hydroxyl_A"/>
    <property type="match status" value="1"/>
</dbReference>
<keyword evidence="3" id="KW-0479">Metal-binding</keyword>
<comment type="caution">
    <text evidence="10">The sequence shown here is derived from an EMBL/GenBank/DDBJ whole genome shotgun (WGS) entry which is preliminary data.</text>
</comment>
<dbReference type="EMBL" id="JAWLUP010000025">
    <property type="protein sequence ID" value="MDV7265436.1"/>
    <property type="molecule type" value="Genomic_DNA"/>
</dbReference>
<evidence type="ECO:0000256" key="2">
    <source>
        <dbReference type="ARBA" id="ARBA00022714"/>
    </source>
</evidence>
<dbReference type="Pfam" id="PF00355">
    <property type="entry name" value="Rieske"/>
    <property type="match status" value="1"/>
</dbReference>
<keyword evidence="8" id="KW-0520">NAD</keyword>
<dbReference type="Gene3D" id="2.102.10.10">
    <property type="entry name" value="Rieske [2Fe-2S] iron-sulphur domain"/>
    <property type="match status" value="1"/>
</dbReference>
<dbReference type="InterPro" id="IPR015881">
    <property type="entry name" value="ARHD_Rieske_2Fe_2S"/>
</dbReference>
<protein>
    <submittedName>
        <fullName evidence="10">Aromatic ring-hydroxylating dioxygenase subunit alpha</fullName>
    </submittedName>
</protein>
<keyword evidence="4 10" id="KW-0223">Dioxygenase</keyword>
<dbReference type="CDD" id="cd03469">
    <property type="entry name" value="Rieske_RO_Alpha_N"/>
    <property type="match status" value="1"/>
</dbReference>
<dbReference type="AlphaFoldDB" id="A0AAE4UYR9"/>
<accession>A0AAE4UYR9</accession>
<gene>
    <name evidence="10" type="ORF">R4315_12870</name>
</gene>
<comment type="similarity">
    <text evidence="1">Belongs to the bacterial ring-hydroxylating dioxygenase alpha subunit family.</text>
</comment>
<evidence type="ECO:0000313" key="11">
    <source>
        <dbReference type="Proteomes" id="UP001185863"/>
    </source>
</evidence>
<evidence type="ECO:0000256" key="1">
    <source>
        <dbReference type="ARBA" id="ARBA00008751"/>
    </source>
</evidence>